<keyword evidence="2" id="KW-1185">Reference proteome</keyword>
<gene>
    <name evidence="1" type="ORF">OFUS_LOCUS3431</name>
</gene>
<feature type="non-terminal residue" evidence="1">
    <location>
        <position position="1"/>
    </location>
</feature>
<reference evidence="1" key="1">
    <citation type="submission" date="2022-03" db="EMBL/GenBank/DDBJ databases">
        <authorList>
            <person name="Martin C."/>
        </authorList>
    </citation>
    <scope>NUCLEOTIDE SEQUENCE</scope>
</reference>
<dbReference type="PANTHER" id="PTHR21284">
    <property type="entry name" value="EG:80H7.2 PROTEIN"/>
    <property type="match status" value="1"/>
</dbReference>
<name>A0A8J1XRY4_OWEFU</name>
<accession>A0A8J1XRY4</accession>
<dbReference type="Gene3D" id="1.20.140.150">
    <property type="match status" value="1"/>
</dbReference>
<organism evidence="1 2">
    <name type="scientific">Owenia fusiformis</name>
    <name type="common">Polychaete worm</name>
    <dbReference type="NCBI Taxonomy" id="6347"/>
    <lineage>
        <taxon>Eukaryota</taxon>
        <taxon>Metazoa</taxon>
        <taxon>Spiralia</taxon>
        <taxon>Lophotrochozoa</taxon>
        <taxon>Annelida</taxon>
        <taxon>Polychaeta</taxon>
        <taxon>Sedentaria</taxon>
        <taxon>Canalipalpata</taxon>
        <taxon>Sabellida</taxon>
        <taxon>Oweniida</taxon>
        <taxon>Oweniidae</taxon>
        <taxon>Owenia</taxon>
    </lineage>
</organism>
<evidence type="ECO:0000313" key="1">
    <source>
        <dbReference type="EMBL" id="CAH1776237.1"/>
    </source>
</evidence>
<protein>
    <submittedName>
        <fullName evidence="1">Uncharacterized protein</fullName>
    </submittedName>
</protein>
<sequence>KSKFKMVSKKLEKIYTIWGKIGLFCGLFGVVLTIVAFVSGHWFEAEKDSDSHFKRLGLWEACFDGYHHPANYVGKVHRGCWWILHVEYWYIRSWLLPCKFNYIFK</sequence>
<dbReference type="EMBL" id="CAIIXF020000001">
    <property type="protein sequence ID" value="CAH1776237.1"/>
    <property type="molecule type" value="Genomic_DNA"/>
</dbReference>
<comment type="caution">
    <text evidence="1">The sequence shown here is derived from an EMBL/GenBank/DDBJ whole genome shotgun (WGS) entry which is preliminary data.</text>
</comment>
<dbReference type="AlphaFoldDB" id="A0A8J1XRY4"/>
<proteinExistence type="predicted"/>
<dbReference type="Proteomes" id="UP000749559">
    <property type="component" value="Unassembled WGS sequence"/>
</dbReference>
<dbReference type="PANTHER" id="PTHR21284:SF12">
    <property type="entry name" value="EG:80H7.2 PROTEIN"/>
    <property type="match status" value="1"/>
</dbReference>
<evidence type="ECO:0000313" key="2">
    <source>
        <dbReference type="Proteomes" id="UP000749559"/>
    </source>
</evidence>
<dbReference type="OrthoDB" id="6140671at2759"/>